<proteinExistence type="predicted"/>
<name>A0ACB7HLG7_MANES</name>
<organism evidence="1 2">
    <name type="scientific">Manihot esculenta</name>
    <name type="common">Cassava</name>
    <name type="synonym">Jatropha manihot</name>
    <dbReference type="NCBI Taxonomy" id="3983"/>
    <lineage>
        <taxon>Eukaryota</taxon>
        <taxon>Viridiplantae</taxon>
        <taxon>Streptophyta</taxon>
        <taxon>Embryophyta</taxon>
        <taxon>Tracheophyta</taxon>
        <taxon>Spermatophyta</taxon>
        <taxon>Magnoliopsida</taxon>
        <taxon>eudicotyledons</taxon>
        <taxon>Gunneridae</taxon>
        <taxon>Pentapetalae</taxon>
        <taxon>rosids</taxon>
        <taxon>fabids</taxon>
        <taxon>Malpighiales</taxon>
        <taxon>Euphorbiaceae</taxon>
        <taxon>Crotonoideae</taxon>
        <taxon>Manihoteae</taxon>
        <taxon>Manihot</taxon>
    </lineage>
</organism>
<comment type="caution">
    <text evidence="1">The sequence shown here is derived from an EMBL/GenBank/DDBJ whole genome shotgun (WGS) entry which is preliminary data.</text>
</comment>
<reference evidence="2" key="1">
    <citation type="journal article" date="2016" name="Nat. Biotechnol.">
        <title>Sequencing wild and cultivated cassava and related species reveals extensive interspecific hybridization and genetic diversity.</title>
        <authorList>
            <person name="Bredeson J.V."/>
            <person name="Lyons J.B."/>
            <person name="Prochnik S.E."/>
            <person name="Wu G.A."/>
            <person name="Ha C.M."/>
            <person name="Edsinger-Gonzales E."/>
            <person name="Grimwood J."/>
            <person name="Schmutz J."/>
            <person name="Rabbi I.Y."/>
            <person name="Egesi C."/>
            <person name="Nauluvula P."/>
            <person name="Lebot V."/>
            <person name="Ndunguru J."/>
            <person name="Mkamilo G."/>
            <person name="Bart R.S."/>
            <person name="Setter T.L."/>
            <person name="Gleadow R.M."/>
            <person name="Kulakow P."/>
            <person name="Ferguson M.E."/>
            <person name="Rounsley S."/>
            <person name="Rokhsar D.S."/>
        </authorList>
    </citation>
    <scope>NUCLEOTIDE SEQUENCE [LARGE SCALE GENOMIC DNA]</scope>
    <source>
        <strain evidence="2">cv. AM560-2</strain>
    </source>
</reference>
<dbReference type="EMBL" id="CM004391">
    <property type="protein sequence ID" value="KAG8653597.1"/>
    <property type="molecule type" value="Genomic_DNA"/>
</dbReference>
<gene>
    <name evidence="1" type="ORF">MANES_05G035700v8</name>
</gene>
<evidence type="ECO:0000313" key="2">
    <source>
        <dbReference type="Proteomes" id="UP000091857"/>
    </source>
</evidence>
<keyword evidence="2" id="KW-1185">Reference proteome</keyword>
<accession>A0ACB7HLG7</accession>
<dbReference type="Proteomes" id="UP000091857">
    <property type="component" value="Chromosome 5"/>
</dbReference>
<sequence>MKMEMEVQIISKENVKPSSPTPTHQRIFKFSLLDQLLPSSYAPLILFYPMKKNSTHLKVPSRLSLLKSSLSQTLTWFYPLAGKIKDELSINCNDEGACFAEARVSCSLHEFLTQPDLLLIHNKLLPCEFSFKELAPGSYVVCIQANIFSCGGIAISICISHKIIDGAALETFIKGWTSAARGCNQPIYPNFLSASLFPANDELWFKDSSSPMWGSFVRKGSCITRRFVFDSSAIAKLKAEATSSGVKCPTRIEVVSAFLWKAMIAASAELHGFQRPSLLTHLVNLRRTMEPSFFTENSLGNLLWLAAAKYAAESKPEFSNLVSEVKKAVSRIDAQFFRQIKGEEGKSVMSEFFKTVAEMGSGDEVDCFGFSSWSHFGYYGADFGWGKPVWVSSIGLTASVFMNIIILVDTRLGDGIEAWVTLDETDMAILAGNPELLKLALLDPSPLLFDDSV</sequence>
<protein>
    <submittedName>
        <fullName evidence="1">Uncharacterized protein</fullName>
    </submittedName>
</protein>
<evidence type="ECO:0000313" key="1">
    <source>
        <dbReference type="EMBL" id="KAG8653597.1"/>
    </source>
</evidence>